<dbReference type="SUPFAM" id="SSF55874">
    <property type="entry name" value="ATPase domain of HSP90 chaperone/DNA topoisomerase II/histidine kinase"/>
    <property type="match status" value="1"/>
</dbReference>
<dbReference type="CDD" id="cd00082">
    <property type="entry name" value="HisKA"/>
    <property type="match status" value="1"/>
</dbReference>
<evidence type="ECO:0000256" key="3">
    <source>
        <dbReference type="ARBA" id="ARBA00022553"/>
    </source>
</evidence>
<dbReference type="SUPFAM" id="SSF55781">
    <property type="entry name" value="GAF domain-like"/>
    <property type="match status" value="1"/>
</dbReference>
<dbReference type="Gene3D" id="1.10.287.130">
    <property type="match status" value="1"/>
</dbReference>
<evidence type="ECO:0000256" key="4">
    <source>
        <dbReference type="ARBA" id="ARBA00022777"/>
    </source>
</evidence>
<dbReference type="SMART" id="SM00388">
    <property type="entry name" value="HisKA"/>
    <property type="match status" value="1"/>
</dbReference>
<keyword evidence="10" id="KW-1185">Reference proteome</keyword>
<dbReference type="PROSITE" id="PS50109">
    <property type="entry name" value="HIS_KIN"/>
    <property type="match status" value="1"/>
</dbReference>
<sequence length="477" mass="53238">MGKNSQHSAKCKQEKQETKLARKHAPQKNMGHLHLQQVHEAVAALNMAIASLPVYDAQMLPEEPFFPHHQISLVALPLVNMIGQVLDGHRVVLLAVGSAGQLSYIAGSGLTAEQEQVLRESKEATASMFFDEQVLARLSAHQEVLLPSQDLCKRPSFAPAFDAENLLVLPLFLEEQFAGALTVFKASSSNGYTREETELAKVLVAEIELLVECLGILRERIKSGTQALVQQEIGRLSNDFLTLANHELRTPLTGIMGNIQLAQQRLTKLKRQIREQSEKASMYIEKIENPLASAIVSAHLQQRVINEMIDALSIPTNPVESRMKEENLLTLLQDTLARLQRSAPKRTIELKLPPKVQEVLVRVDSQQIIQVLTNYLVNALNHSSTEQLVTVELVIADTVALILVHDEGLGTMTEEQKSLWQRFAQREGHAIQYEVDVNLGTGFHLCQMLIERHHGHVGVQSHPEQGTTFWFTLPIEV</sequence>
<feature type="coiled-coil region" evidence="6">
    <location>
        <begin position="259"/>
        <end position="286"/>
    </location>
</feature>
<dbReference type="InterPro" id="IPR003661">
    <property type="entry name" value="HisK_dim/P_dom"/>
</dbReference>
<proteinExistence type="predicted"/>
<dbReference type="InterPro" id="IPR005467">
    <property type="entry name" value="His_kinase_dom"/>
</dbReference>
<dbReference type="RefSeq" id="WP_201367073.1">
    <property type="nucleotide sequence ID" value="NZ_BNJJ01000038.1"/>
</dbReference>
<name>A0ABQ3VUL1_9CHLR</name>
<feature type="compositionally biased region" description="Basic and acidic residues" evidence="7">
    <location>
        <begin position="11"/>
        <end position="20"/>
    </location>
</feature>
<dbReference type="Gene3D" id="3.30.565.10">
    <property type="entry name" value="Histidine kinase-like ATPase, C-terminal domain"/>
    <property type="match status" value="1"/>
</dbReference>
<evidence type="ECO:0000256" key="5">
    <source>
        <dbReference type="ARBA" id="ARBA00023012"/>
    </source>
</evidence>
<evidence type="ECO:0000259" key="8">
    <source>
        <dbReference type="PROSITE" id="PS50109"/>
    </source>
</evidence>
<dbReference type="SUPFAM" id="SSF47384">
    <property type="entry name" value="Homodimeric domain of signal transducing histidine kinase"/>
    <property type="match status" value="1"/>
</dbReference>
<evidence type="ECO:0000313" key="9">
    <source>
        <dbReference type="EMBL" id="GHO89503.1"/>
    </source>
</evidence>
<dbReference type="Pfam" id="PF01590">
    <property type="entry name" value="GAF"/>
    <property type="match status" value="1"/>
</dbReference>
<organism evidence="9 10">
    <name type="scientific">Dictyobacter formicarum</name>
    <dbReference type="NCBI Taxonomy" id="2778368"/>
    <lineage>
        <taxon>Bacteria</taxon>
        <taxon>Bacillati</taxon>
        <taxon>Chloroflexota</taxon>
        <taxon>Ktedonobacteria</taxon>
        <taxon>Ktedonobacterales</taxon>
        <taxon>Dictyobacteraceae</taxon>
        <taxon>Dictyobacter</taxon>
    </lineage>
</organism>
<evidence type="ECO:0000256" key="7">
    <source>
        <dbReference type="SAM" id="MobiDB-lite"/>
    </source>
</evidence>
<dbReference type="InterPro" id="IPR003018">
    <property type="entry name" value="GAF"/>
</dbReference>
<evidence type="ECO:0000256" key="1">
    <source>
        <dbReference type="ARBA" id="ARBA00000085"/>
    </source>
</evidence>
<dbReference type="InterPro" id="IPR003594">
    <property type="entry name" value="HATPase_dom"/>
</dbReference>
<protein>
    <recommendedName>
        <fullName evidence="2">histidine kinase</fullName>
        <ecNumber evidence="2">2.7.13.3</ecNumber>
    </recommendedName>
</protein>
<feature type="domain" description="Histidine kinase" evidence="8">
    <location>
        <begin position="243"/>
        <end position="477"/>
    </location>
</feature>
<dbReference type="EC" id="2.7.13.3" evidence="2"/>
<accession>A0ABQ3VUL1</accession>
<reference evidence="9 10" key="1">
    <citation type="journal article" date="2021" name="Int. J. Syst. Evol. Microbiol.">
        <title>Reticulibacter mediterranei gen. nov., sp. nov., within the new family Reticulibacteraceae fam. nov., and Ktedonospora formicarum gen. nov., sp. nov., Ktedonobacter robiniae sp. nov., Dictyobacter formicarum sp. nov. and Dictyobacter arantiisoli sp. nov., belonging to the class Ktedonobacteria.</title>
        <authorList>
            <person name="Yabe S."/>
            <person name="Zheng Y."/>
            <person name="Wang C.M."/>
            <person name="Sakai Y."/>
            <person name="Abe K."/>
            <person name="Yokota A."/>
            <person name="Donadio S."/>
            <person name="Cavaletti L."/>
            <person name="Monciardini P."/>
        </authorList>
    </citation>
    <scope>NUCLEOTIDE SEQUENCE [LARGE SCALE GENOMIC DNA]</scope>
    <source>
        <strain evidence="9 10">SOSP1-9</strain>
    </source>
</reference>
<dbReference type="Pfam" id="PF02518">
    <property type="entry name" value="HATPase_c"/>
    <property type="match status" value="1"/>
</dbReference>
<keyword evidence="4" id="KW-0808">Transferase</keyword>
<dbReference type="SMART" id="SM00387">
    <property type="entry name" value="HATPase_c"/>
    <property type="match status" value="1"/>
</dbReference>
<dbReference type="Gene3D" id="3.30.450.40">
    <property type="match status" value="1"/>
</dbReference>
<comment type="caution">
    <text evidence="9">The sequence shown here is derived from an EMBL/GenBank/DDBJ whole genome shotgun (WGS) entry which is preliminary data.</text>
</comment>
<dbReference type="InterPro" id="IPR004358">
    <property type="entry name" value="Sig_transdc_His_kin-like_C"/>
</dbReference>
<dbReference type="PANTHER" id="PTHR43547">
    <property type="entry name" value="TWO-COMPONENT HISTIDINE KINASE"/>
    <property type="match status" value="1"/>
</dbReference>
<dbReference type="Pfam" id="PF00512">
    <property type="entry name" value="HisKA"/>
    <property type="match status" value="1"/>
</dbReference>
<keyword evidence="4" id="KW-0418">Kinase</keyword>
<dbReference type="EMBL" id="BNJJ01000038">
    <property type="protein sequence ID" value="GHO89503.1"/>
    <property type="molecule type" value="Genomic_DNA"/>
</dbReference>
<keyword evidence="6" id="KW-0175">Coiled coil</keyword>
<gene>
    <name evidence="9" type="ORF">KSZ_75090</name>
</gene>
<evidence type="ECO:0000256" key="6">
    <source>
        <dbReference type="SAM" id="Coils"/>
    </source>
</evidence>
<evidence type="ECO:0000256" key="2">
    <source>
        <dbReference type="ARBA" id="ARBA00012438"/>
    </source>
</evidence>
<dbReference type="Proteomes" id="UP000635565">
    <property type="component" value="Unassembled WGS sequence"/>
</dbReference>
<evidence type="ECO:0000313" key="10">
    <source>
        <dbReference type="Proteomes" id="UP000635565"/>
    </source>
</evidence>
<keyword evidence="5" id="KW-0902">Two-component regulatory system</keyword>
<keyword evidence="3" id="KW-0597">Phosphoprotein</keyword>
<dbReference type="InterPro" id="IPR029016">
    <property type="entry name" value="GAF-like_dom_sf"/>
</dbReference>
<dbReference type="InterPro" id="IPR036890">
    <property type="entry name" value="HATPase_C_sf"/>
</dbReference>
<dbReference type="PRINTS" id="PR00344">
    <property type="entry name" value="BCTRLSENSOR"/>
</dbReference>
<dbReference type="InterPro" id="IPR036097">
    <property type="entry name" value="HisK_dim/P_sf"/>
</dbReference>
<dbReference type="PANTHER" id="PTHR43547:SF2">
    <property type="entry name" value="HYBRID SIGNAL TRANSDUCTION HISTIDINE KINASE C"/>
    <property type="match status" value="1"/>
</dbReference>
<feature type="region of interest" description="Disordered" evidence="7">
    <location>
        <begin position="1"/>
        <end position="26"/>
    </location>
</feature>
<comment type="catalytic activity">
    <reaction evidence="1">
        <text>ATP + protein L-histidine = ADP + protein N-phospho-L-histidine.</text>
        <dbReference type="EC" id="2.7.13.3"/>
    </reaction>
</comment>